<reference evidence="2 3" key="1">
    <citation type="submission" date="2019-02" db="EMBL/GenBank/DDBJ databases">
        <title>Paracoccus subflavus sp. nov., isolated from marine sediment of the Pacific Ocean.</title>
        <authorList>
            <person name="Zhang G."/>
        </authorList>
    </citation>
    <scope>NUCLEOTIDE SEQUENCE [LARGE SCALE GENOMIC DNA]</scope>
    <source>
        <strain evidence="2 3">GY0581</strain>
    </source>
</reference>
<evidence type="ECO:0000313" key="3">
    <source>
        <dbReference type="Proteomes" id="UP000293520"/>
    </source>
</evidence>
<evidence type="ECO:0000313" key="2">
    <source>
        <dbReference type="EMBL" id="TBN43859.1"/>
    </source>
</evidence>
<dbReference type="AlphaFoldDB" id="A0A4Q9G8L9"/>
<name>A0A4Q9G8L9_9RHOB</name>
<dbReference type="Pfam" id="PF01458">
    <property type="entry name" value="SUFBD_core"/>
    <property type="match status" value="1"/>
</dbReference>
<dbReference type="InterPro" id="IPR055346">
    <property type="entry name" value="Fe-S_cluster_assembly_SufBD"/>
</dbReference>
<dbReference type="PANTHER" id="PTHR43575">
    <property type="entry name" value="PROTEIN ABCI7, CHLOROPLASTIC"/>
    <property type="match status" value="1"/>
</dbReference>
<proteinExistence type="predicted"/>
<dbReference type="SUPFAM" id="SSF101960">
    <property type="entry name" value="Stabilizer of iron transporter SufD"/>
    <property type="match status" value="1"/>
</dbReference>
<dbReference type="InterPro" id="IPR037284">
    <property type="entry name" value="SUF_FeS_clus_asmbl_SufBD_sf"/>
</dbReference>
<dbReference type="Proteomes" id="UP000293520">
    <property type="component" value="Unassembled WGS sequence"/>
</dbReference>
<dbReference type="PANTHER" id="PTHR43575:SF1">
    <property type="entry name" value="PROTEIN ABCI7, CHLOROPLASTIC"/>
    <property type="match status" value="1"/>
</dbReference>
<dbReference type="EMBL" id="SISK01000001">
    <property type="protein sequence ID" value="TBN43859.1"/>
    <property type="molecule type" value="Genomic_DNA"/>
</dbReference>
<accession>A0A4Q9G8L9</accession>
<dbReference type="GO" id="GO:0016226">
    <property type="term" value="P:iron-sulfur cluster assembly"/>
    <property type="evidence" value="ECO:0007669"/>
    <property type="project" value="InterPro"/>
</dbReference>
<organism evidence="2 3">
    <name type="scientific">Paracoccus subflavus</name>
    <dbReference type="NCBI Taxonomy" id="2528244"/>
    <lineage>
        <taxon>Bacteria</taxon>
        <taxon>Pseudomonadati</taxon>
        <taxon>Pseudomonadota</taxon>
        <taxon>Alphaproteobacteria</taxon>
        <taxon>Rhodobacterales</taxon>
        <taxon>Paracoccaceae</taxon>
        <taxon>Paracoccus</taxon>
    </lineage>
</organism>
<evidence type="ECO:0000259" key="1">
    <source>
        <dbReference type="Pfam" id="PF01458"/>
    </source>
</evidence>
<dbReference type="InterPro" id="IPR000825">
    <property type="entry name" value="SUF_FeS_clus_asmbl_SufBD_core"/>
</dbReference>
<sequence>MADTAIRTKDQTPTIEGMAEGMAKPAGALDARLAALNLPQQGGFSARARQDALGRLRAMGLPGPRDEYWRYTDPRGFNAPVPQALPIPHADETPLFDGLDKLTLVFVDGAFDEAASDDLALDGVEIATLAQADTVGSWAADLYGVLESAGQTPVKRPFAALNTAAARDGVLIRVTRTPSRPIHVVHRRGATDADAMWHHVIRVEQGAELTLLETGMSGARSNGVIEVDVARGGKFHHVASKRAVDPKVGISHVFARIASQAQFKSFTLSVNGTVMRNEAVIDIAGDDAVAHIAAAVLGDGEQAPFHHDDTVFITHGAERCESRQVFKKVLKNGATGVFQGKILVKPGAQKTDGYQISQALLLDERSQFLAKPELEIYADDVKCSHGSTTGAIDDEALFYLRSRGVPRERAIVFLVLSFLADALAEVEDEGLRDRIYERLDVWLTLNAVH</sequence>
<comment type="caution">
    <text evidence="2">The sequence shown here is derived from an EMBL/GenBank/DDBJ whole genome shotgun (WGS) entry which is preliminary data.</text>
</comment>
<keyword evidence="3" id="KW-1185">Reference proteome</keyword>
<protein>
    <submittedName>
        <fullName evidence="2">SufD family Fe-S cluster assembly protein</fullName>
    </submittedName>
</protein>
<feature type="domain" description="SUF system FeS cluster assembly SufBD core" evidence="1">
    <location>
        <begin position="194"/>
        <end position="418"/>
    </location>
</feature>
<dbReference type="OrthoDB" id="9768262at2"/>
<gene>
    <name evidence="2" type="ORF">EYE42_01650</name>
</gene>